<organism evidence="9 10">
    <name type="scientific">Parascaris univalens</name>
    <name type="common">Nematode worm</name>
    <dbReference type="NCBI Taxonomy" id="6257"/>
    <lineage>
        <taxon>Eukaryota</taxon>
        <taxon>Metazoa</taxon>
        <taxon>Ecdysozoa</taxon>
        <taxon>Nematoda</taxon>
        <taxon>Chromadorea</taxon>
        <taxon>Rhabditida</taxon>
        <taxon>Spirurina</taxon>
        <taxon>Ascaridomorpha</taxon>
        <taxon>Ascaridoidea</taxon>
        <taxon>Ascarididae</taxon>
        <taxon>Parascaris</taxon>
    </lineage>
</organism>
<comment type="subcellular location">
    <subcellularLocation>
        <location evidence="2">Cytoplasm</location>
    </subcellularLocation>
    <subcellularLocation>
        <location evidence="1">Nucleus</location>
    </subcellularLocation>
</comment>
<keyword evidence="9" id="KW-1185">Reference proteome</keyword>
<dbReference type="InterPro" id="IPR000580">
    <property type="entry name" value="TSC22/Bun"/>
</dbReference>
<evidence type="ECO:0000256" key="2">
    <source>
        <dbReference type="ARBA" id="ARBA00004496"/>
    </source>
</evidence>
<evidence type="ECO:0000256" key="1">
    <source>
        <dbReference type="ARBA" id="ARBA00004123"/>
    </source>
</evidence>
<dbReference type="GO" id="GO:0005634">
    <property type="term" value="C:nucleus"/>
    <property type="evidence" value="ECO:0007669"/>
    <property type="project" value="UniProtKB-SubCell"/>
</dbReference>
<evidence type="ECO:0000256" key="7">
    <source>
        <dbReference type="ARBA" id="ARBA00023242"/>
    </source>
</evidence>
<comment type="similarity">
    <text evidence="3">Belongs to the TSC-22/Dip/Bun family.</text>
</comment>
<protein>
    <submittedName>
        <fullName evidence="10">BACK domain-containing protein</fullName>
    </submittedName>
</protein>
<evidence type="ECO:0000256" key="3">
    <source>
        <dbReference type="ARBA" id="ARBA00007908"/>
    </source>
</evidence>
<dbReference type="CDD" id="cd21936">
    <property type="entry name" value="ZIP_TSC22D"/>
    <property type="match status" value="1"/>
</dbReference>
<keyword evidence="6" id="KW-0804">Transcription</keyword>
<dbReference type="WBParaSite" id="PgB01_g248_t10">
    <property type="protein sequence ID" value="PgB01_g248_t10"/>
    <property type="gene ID" value="PgB01_g248"/>
</dbReference>
<evidence type="ECO:0000256" key="6">
    <source>
        <dbReference type="ARBA" id="ARBA00023163"/>
    </source>
</evidence>
<evidence type="ECO:0000256" key="4">
    <source>
        <dbReference type="ARBA" id="ARBA00022490"/>
    </source>
</evidence>
<dbReference type="GO" id="GO:0006357">
    <property type="term" value="P:regulation of transcription by RNA polymerase II"/>
    <property type="evidence" value="ECO:0007669"/>
    <property type="project" value="InterPro"/>
</dbReference>
<name>A0A914ZFF8_PARUN</name>
<reference evidence="10" key="1">
    <citation type="submission" date="2022-11" db="UniProtKB">
        <authorList>
            <consortium name="WormBaseParasite"/>
        </authorList>
    </citation>
    <scope>IDENTIFICATION</scope>
</reference>
<dbReference type="GO" id="GO:0043066">
    <property type="term" value="P:negative regulation of apoptotic process"/>
    <property type="evidence" value="ECO:0007669"/>
    <property type="project" value="TreeGrafter"/>
</dbReference>
<dbReference type="SUPFAM" id="SSF58026">
    <property type="entry name" value="Delta-sleep-inducing peptide immunoreactive peptide"/>
    <property type="match status" value="1"/>
</dbReference>
<keyword evidence="7" id="KW-0539">Nucleus</keyword>
<dbReference type="AlphaFoldDB" id="A0A914ZFF8"/>
<dbReference type="PANTHER" id="PTHR46745:SF1">
    <property type="entry name" value="TSC22 DOMAIN FAMILY PROTEIN 1"/>
    <property type="match status" value="1"/>
</dbReference>
<evidence type="ECO:0000256" key="5">
    <source>
        <dbReference type="ARBA" id="ARBA00023015"/>
    </source>
</evidence>
<evidence type="ECO:0000313" key="10">
    <source>
        <dbReference type="WBParaSite" id="PgB01_g248_t10"/>
    </source>
</evidence>
<accession>A0A914ZFF8</accession>
<dbReference type="GO" id="GO:0008284">
    <property type="term" value="P:positive regulation of cell population proliferation"/>
    <property type="evidence" value="ECO:0007669"/>
    <property type="project" value="TreeGrafter"/>
</dbReference>
<sequence>MTASGSRFKIVPIETRYNRGRWACWDYYDTEAGKGLRGQQTDLQSLNIHVDNGKSSSAASGHVSRSRNEPVTFTFDFSDESDAENTPLVHKYPEATSDTIIHCRCQSIAPQVVPILETTVSGQHECIRRLVASPDFSSTSGGRITPSEMIQNYGLERSLSATHTDKAILDLLPGATVLSGTSQVSGTQPQSSVKGPGPGGTSQMIAIDSKIEQAMDLVKTHLMFAVREEVEVLRAKIIELETTVSDFK</sequence>
<feature type="region of interest" description="Disordered" evidence="8">
    <location>
        <begin position="180"/>
        <end position="200"/>
    </location>
</feature>
<dbReference type="Pfam" id="PF01166">
    <property type="entry name" value="TSC22"/>
    <property type="match status" value="1"/>
</dbReference>
<feature type="compositionally biased region" description="Polar residues" evidence="8">
    <location>
        <begin position="180"/>
        <end position="193"/>
    </location>
</feature>
<evidence type="ECO:0000256" key="8">
    <source>
        <dbReference type="SAM" id="MobiDB-lite"/>
    </source>
</evidence>
<dbReference type="PROSITE" id="PS01289">
    <property type="entry name" value="TSC22"/>
    <property type="match status" value="1"/>
</dbReference>
<proteinExistence type="inferred from homology"/>
<dbReference type="InterPro" id="IPR047862">
    <property type="entry name" value="TSC22/BUN_CS"/>
</dbReference>
<dbReference type="Gene3D" id="1.20.5.490">
    <property type="entry name" value="Single helix bin"/>
    <property type="match status" value="1"/>
</dbReference>
<dbReference type="Proteomes" id="UP000887569">
    <property type="component" value="Unplaced"/>
</dbReference>
<dbReference type="GO" id="GO:0005829">
    <property type="term" value="C:cytosol"/>
    <property type="evidence" value="ECO:0007669"/>
    <property type="project" value="TreeGrafter"/>
</dbReference>
<dbReference type="PANTHER" id="PTHR46745">
    <property type="entry name" value="TSC22 DOMAIN FAMILY PROTEIN 1"/>
    <property type="match status" value="1"/>
</dbReference>
<keyword evidence="4" id="KW-0963">Cytoplasm</keyword>
<keyword evidence="5" id="KW-0805">Transcription regulation</keyword>
<evidence type="ECO:0000313" key="9">
    <source>
        <dbReference type="Proteomes" id="UP000887569"/>
    </source>
</evidence>